<evidence type="ECO:0000256" key="1">
    <source>
        <dbReference type="SAM" id="MobiDB-lite"/>
    </source>
</evidence>
<feature type="region of interest" description="Disordered" evidence="1">
    <location>
        <begin position="1525"/>
        <end position="1610"/>
    </location>
</feature>
<feature type="compositionally biased region" description="Polar residues" evidence="1">
    <location>
        <begin position="1815"/>
        <end position="1843"/>
    </location>
</feature>
<feature type="region of interest" description="Disordered" evidence="1">
    <location>
        <begin position="1665"/>
        <end position="1700"/>
    </location>
</feature>
<dbReference type="PANTHER" id="PTHR21696:SF2">
    <property type="entry name" value="PROTEIN UNC-79 HOMOLOG"/>
    <property type="match status" value="1"/>
</dbReference>
<feature type="region of interest" description="Disordered" evidence="1">
    <location>
        <begin position="785"/>
        <end position="804"/>
    </location>
</feature>
<gene>
    <name evidence="2" type="ORF">AAG570_008982</name>
</gene>
<proteinExistence type="predicted"/>
<dbReference type="InterPro" id="IPR011989">
    <property type="entry name" value="ARM-like"/>
</dbReference>
<feature type="compositionally biased region" description="Low complexity" evidence="1">
    <location>
        <begin position="1848"/>
        <end position="1861"/>
    </location>
</feature>
<feature type="compositionally biased region" description="Polar residues" evidence="1">
    <location>
        <begin position="1569"/>
        <end position="1580"/>
    </location>
</feature>
<accession>A0ABD0YSF2</accession>
<keyword evidence="3" id="KW-1185">Reference proteome</keyword>
<dbReference type="EMBL" id="JBFDAA010000003">
    <property type="protein sequence ID" value="KAL1138920.1"/>
    <property type="molecule type" value="Genomic_DNA"/>
</dbReference>
<feature type="compositionally biased region" description="Basic and acidic residues" evidence="1">
    <location>
        <begin position="786"/>
        <end position="804"/>
    </location>
</feature>
<protein>
    <recommendedName>
        <fullName evidence="4">Protein unc-79 homolog</fullName>
    </recommendedName>
</protein>
<feature type="compositionally biased region" description="Basic and acidic residues" evidence="1">
    <location>
        <begin position="1526"/>
        <end position="1546"/>
    </location>
</feature>
<evidence type="ECO:0000313" key="3">
    <source>
        <dbReference type="Proteomes" id="UP001558652"/>
    </source>
</evidence>
<dbReference type="InterPro" id="IPR016024">
    <property type="entry name" value="ARM-type_fold"/>
</dbReference>
<feature type="region of interest" description="Disordered" evidence="1">
    <location>
        <begin position="1464"/>
        <end position="1484"/>
    </location>
</feature>
<feature type="region of interest" description="Disordered" evidence="1">
    <location>
        <begin position="1815"/>
        <end position="1894"/>
    </location>
</feature>
<dbReference type="PANTHER" id="PTHR21696">
    <property type="entry name" value="PROTEIN UNC-79 HOMOLOG"/>
    <property type="match status" value="1"/>
</dbReference>
<feature type="region of interest" description="Disordered" evidence="1">
    <location>
        <begin position="1724"/>
        <end position="1750"/>
    </location>
</feature>
<dbReference type="Gene3D" id="1.25.10.10">
    <property type="entry name" value="Leucine-rich Repeat Variant"/>
    <property type="match status" value="1"/>
</dbReference>
<dbReference type="SUPFAM" id="SSF48371">
    <property type="entry name" value="ARM repeat"/>
    <property type="match status" value="1"/>
</dbReference>
<feature type="compositionally biased region" description="Basic and acidic residues" evidence="1">
    <location>
        <begin position="1588"/>
        <end position="1600"/>
    </location>
</feature>
<sequence>MPLPSGIDISNTIKYFSQTLMTVLKDVPSSPLEFLKYPEKDAARLALYPSLDYKGLYNAIVELVDVATLIQYGLQPFGESLLQCLGCLMPFLDNEMIDTLPYLTASTMAVLPSTLHQEIVHTLRYYILPFTITRTTPDGKESYATQSVSAVLMMIFQYSEDMAHHCQILETLMTLKLNLVKDMLQVIAHGTSTARSSAAKLLFYYWPTFNSSLFERKGVPPKFAKWVPFVCQRDMCPNSGTAEASKVCYDHCISITFATDSPPPLYLCIECANEIHREHPNQMFYDILHPMQQSSVSCENKNCRSTDKSVVSICFTPECASFNGNHPIRYCAQCDSSRHNKRRGGDHMVHTCLPKVWSMSPDMQVYLVEAIVSLLKEARSTTPEIPKDMTDIEAKAALLNVLGQSTTLTVEERQLMGRFGVWLLVGLCTPNETTPNAVLGRLLSMLFHWFHVTAYTFDDQAECTLERLKTDYVCGWLNEICHSHFDVFVSCLLPHPPEYARVGGHWDMLVSRTPHLKNGLNRLFCLVPYEVITTEIWDYIMPHWLEAIVRDVPEKELYELKMLLSKILDPDMSSLGFDAKKLYHFVAIRFKGTTPKVQEQALHWLQALTALEIMIPTHLLFSFFEDGVNCMKQNEVVSDKTEIKHTTQQISISPVIEDDSGPCSTLSDDEEHTSRLSHLTNDVEFKLSCYVMMLDLVIKQLERHEIERHTGIHTVIAQDVCRLLQSMLCSPWLESHICDGMPKSECIRCELLIDWHQLALQLVEYIAQENLAHPPDPPLEDIMIDDTGHSHKSPPENEKKCDPKPDVLINMPLMEMHTVGGVLVNMPHIMTATVETVVEQLDLAPIIMNERVIPAVARAVTLTDTDVATAKVQVAKPTLVDENDQKVDSAEEDMEDFWQTSVGKFRFSIDELPQQLQFIHQLLKEISKTEDPDILYYMLQCLYLMCLHGDALSKAVKHHKGFIIWCQENLLIKNLWDLCHAEHSHIGEVCVPILLHCITLPSGSDAFWRVLQEEFHSSDWRVRFRAVEQVTIIARFMDSTPLRANLSLQACLTNAFCYLISSLDDSNVQVAQRATLYLGTIHDSALKSLIMCLETQFDSVIVDRPMVLQSLYQLHNCLGDRRILGWDFFLNRFDALFLEAQINLEKSGDIAYLRDLRNTDMNSETFVRKLQRAQEALSQSDASSTKTLSASFGPKWPYKRTMSAPASMVPRPDPKPEKEKVYNRQYSAPILKRKTSRFGLGQLLGSFPSNSTVTLPDGHIHSITQPDDGNLAGFLHKVIDLEEADKETMHLLIFLLMQFLSRSDQAYPTDEKIIAKAQAIVLRHLYLLLGYNQNEKGFHIPPHKLRACSVFNSFLCNLQQVLDQNHLMGGVLMPTCLLLLHYCPCPPHHITPDCQSSPTYSLWCLEPHARKSWLISVLVLLYKYQYSHPPQSSQVQSLVRIVLNTLDAQHHVCRRIPPTVLMTVPPTRSRDVSQPSLGIDGDHNDRFETPPLSPMYSGGNGGHVNTSTKGKATGLYHYKVPGSMETHWEEEPTQREGKLSSRRNHEYSYSTEAEETESELAAIPESYKSDSTVHGSSQGSFEEADDGSDLKRKVNGDKSNRPVWFVGSDDNTIQKKGNGLNQKLGLREGMKMLVSSSLFPVNASTSETPSLATATVTLPAVLQDTGTGRNRHSEATLQTMNSTSTSSSTPTPTPSTHPPWQLESSFKQLALQHGQERLLPIGTSRQVPKPLPRNARAEGTYGSPDSPLSKMDIITVGSPIELDSEANASQSDVTSQRSVTPLEFPQPERLLPIGAHHTMANLVQHVRQVLGVQENKQPDQCSLRTPTEVDSMSLSPVSKQGSFEITDRQQLSQTSRSTSPRRLFKQDALESPPPQLTSDPEQAFYRKPSVNSGN</sequence>
<evidence type="ECO:0008006" key="4">
    <source>
        <dbReference type="Google" id="ProtNLM"/>
    </source>
</evidence>
<name>A0ABD0YSF2_9HEMI</name>
<evidence type="ECO:0000313" key="2">
    <source>
        <dbReference type="EMBL" id="KAL1138920.1"/>
    </source>
</evidence>
<organism evidence="2 3">
    <name type="scientific">Ranatra chinensis</name>
    <dbReference type="NCBI Taxonomy" id="642074"/>
    <lineage>
        <taxon>Eukaryota</taxon>
        <taxon>Metazoa</taxon>
        <taxon>Ecdysozoa</taxon>
        <taxon>Arthropoda</taxon>
        <taxon>Hexapoda</taxon>
        <taxon>Insecta</taxon>
        <taxon>Pterygota</taxon>
        <taxon>Neoptera</taxon>
        <taxon>Paraneoptera</taxon>
        <taxon>Hemiptera</taxon>
        <taxon>Heteroptera</taxon>
        <taxon>Panheteroptera</taxon>
        <taxon>Nepomorpha</taxon>
        <taxon>Nepidae</taxon>
        <taxon>Ranatrinae</taxon>
        <taxon>Ranatra</taxon>
    </lineage>
</organism>
<dbReference type="InterPro" id="IPR024855">
    <property type="entry name" value="UNC79"/>
</dbReference>
<dbReference type="Pfam" id="PF14776">
    <property type="entry name" value="UNC-79"/>
    <property type="match status" value="1"/>
</dbReference>
<dbReference type="Proteomes" id="UP001558652">
    <property type="component" value="Unassembled WGS sequence"/>
</dbReference>
<comment type="caution">
    <text evidence="2">The sequence shown here is derived from an EMBL/GenBank/DDBJ whole genome shotgun (WGS) entry which is preliminary data.</text>
</comment>
<reference evidence="2 3" key="1">
    <citation type="submission" date="2024-07" db="EMBL/GenBank/DDBJ databases">
        <title>Chromosome-level genome assembly of the water stick insect Ranatra chinensis (Heteroptera: Nepidae).</title>
        <authorList>
            <person name="Liu X."/>
        </authorList>
    </citation>
    <scope>NUCLEOTIDE SEQUENCE [LARGE SCALE GENOMIC DNA]</scope>
    <source>
        <strain evidence="2">Cailab_2021Rc</strain>
        <tissue evidence="2">Muscle</tissue>
    </source>
</reference>